<accession>A0A511K9P8</accession>
<proteinExistence type="predicted"/>
<name>A0A511K9P8_RHOTO</name>
<dbReference type="Proteomes" id="UP000321518">
    <property type="component" value="Unassembled WGS sequence"/>
</dbReference>
<feature type="region of interest" description="Disordered" evidence="1">
    <location>
        <begin position="352"/>
        <end position="371"/>
    </location>
</feature>
<feature type="transmembrane region" description="Helical" evidence="2">
    <location>
        <begin position="176"/>
        <end position="195"/>
    </location>
</feature>
<feature type="transmembrane region" description="Helical" evidence="2">
    <location>
        <begin position="109"/>
        <end position="128"/>
    </location>
</feature>
<evidence type="ECO:0000313" key="4">
    <source>
        <dbReference type="Proteomes" id="UP000321518"/>
    </source>
</evidence>
<evidence type="ECO:0000256" key="1">
    <source>
        <dbReference type="SAM" id="MobiDB-lite"/>
    </source>
</evidence>
<feature type="transmembrane region" description="Helical" evidence="2">
    <location>
        <begin position="26"/>
        <end position="54"/>
    </location>
</feature>
<sequence>MSAASLLSSAAGAALAQQQDVLLQVHGALLAVMFAAVFYVRVSQGVAVSLAANYFRRASSQKDESIFVWTYVWTTMAGGTACLAIQASALYRDLTTLSTHGAASTSRVTVMQTLEAWFGVEVNAYYVYRAVRVTNYRILQTLAVLLGLGTVAGFLGCAIVTVRVHLHDALPHKEAAWAFAADGLLSALILFYELVYKRRAAVFKSSLVQQFTIVALRSSVALLPLLFSMAVMVTVGFVTQKRVYPGLLERPSLSRRSNNTTLSVTLGTRANAAKPSAQRRSLEQRPSHHLYHVAIVSREHPAHRDADGAQGVLIEQDAPYGDELEASEAPQAPPSTAPGPSTQVSWVARIKVRQGKRESQESESEASDGEQISLRAFLRHSLV</sequence>
<keyword evidence="2" id="KW-0812">Transmembrane</keyword>
<reference evidence="3 4" key="1">
    <citation type="submission" date="2019-07" db="EMBL/GenBank/DDBJ databases">
        <title>Rhodotorula toruloides NBRC10032 genome sequencing.</title>
        <authorList>
            <person name="Shida Y."/>
            <person name="Takaku H."/>
            <person name="Ogasawara W."/>
            <person name="Mori K."/>
        </authorList>
    </citation>
    <scope>NUCLEOTIDE SEQUENCE [LARGE SCALE GENOMIC DNA]</scope>
    <source>
        <strain evidence="3 4">NBRC10032</strain>
    </source>
</reference>
<dbReference type="AlphaFoldDB" id="A0A511K9P8"/>
<evidence type="ECO:0000256" key="2">
    <source>
        <dbReference type="SAM" id="Phobius"/>
    </source>
</evidence>
<feature type="transmembrane region" description="Helical" evidence="2">
    <location>
        <begin position="140"/>
        <end position="164"/>
    </location>
</feature>
<organism evidence="3 4">
    <name type="scientific">Rhodotorula toruloides</name>
    <name type="common">Yeast</name>
    <name type="synonym">Rhodosporidium toruloides</name>
    <dbReference type="NCBI Taxonomy" id="5286"/>
    <lineage>
        <taxon>Eukaryota</taxon>
        <taxon>Fungi</taxon>
        <taxon>Dikarya</taxon>
        <taxon>Basidiomycota</taxon>
        <taxon>Pucciniomycotina</taxon>
        <taxon>Microbotryomycetes</taxon>
        <taxon>Sporidiobolales</taxon>
        <taxon>Sporidiobolaceae</taxon>
        <taxon>Rhodotorula</taxon>
    </lineage>
</organism>
<evidence type="ECO:0000313" key="3">
    <source>
        <dbReference type="EMBL" id="GEM07071.1"/>
    </source>
</evidence>
<keyword evidence="2" id="KW-1133">Transmembrane helix</keyword>
<comment type="caution">
    <text evidence="3">The sequence shown here is derived from an EMBL/GenBank/DDBJ whole genome shotgun (WGS) entry which is preliminary data.</text>
</comment>
<protein>
    <submittedName>
        <fullName evidence="3">Uncharacterized protein</fullName>
    </submittedName>
</protein>
<feature type="transmembrane region" description="Helical" evidence="2">
    <location>
        <begin position="66"/>
        <end position="89"/>
    </location>
</feature>
<keyword evidence="2" id="KW-0472">Membrane</keyword>
<feature type="transmembrane region" description="Helical" evidence="2">
    <location>
        <begin position="216"/>
        <end position="238"/>
    </location>
</feature>
<feature type="region of interest" description="Disordered" evidence="1">
    <location>
        <begin position="325"/>
        <end position="345"/>
    </location>
</feature>
<dbReference type="EMBL" id="BJWK01000002">
    <property type="protein sequence ID" value="GEM07071.1"/>
    <property type="molecule type" value="Genomic_DNA"/>
</dbReference>
<gene>
    <name evidence="3" type="ORF">Rt10032_c02g1088</name>
</gene>